<dbReference type="EMBL" id="LN609528">
    <property type="protein sequence ID" value="CEF64754.1"/>
    <property type="molecule type" value="Genomic_DNA"/>
</dbReference>
<dbReference type="Proteomes" id="UP000035682">
    <property type="component" value="Unplaced"/>
</dbReference>
<organism evidence="1">
    <name type="scientific">Strongyloides ratti</name>
    <name type="common">Parasitic roundworm</name>
    <dbReference type="NCBI Taxonomy" id="34506"/>
    <lineage>
        <taxon>Eukaryota</taxon>
        <taxon>Metazoa</taxon>
        <taxon>Ecdysozoa</taxon>
        <taxon>Nematoda</taxon>
        <taxon>Chromadorea</taxon>
        <taxon>Rhabditida</taxon>
        <taxon>Tylenchina</taxon>
        <taxon>Panagrolaimomorpha</taxon>
        <taxon>Strongyloidoidea</taxon>
        <taxon>Strongyloididae</taxon>
        <taxon>Strongyloides</taxon>
    </lineage>
</organism>
<protein>
    <submittedName>
        <fullName evidence="3">Proteinase inhibitor I25, cystatin domain-containing protein</fullName>
    </submittedName>
</protein>
<reference evidence="3" key="2">
    <citation type="submission" date="2020-12" db="UniProtKB">
        <authorList>
            <consortium name="WormBaseParasite"/>
        </authorList>
    </citation>
    <scope>IDENTIFICATION</scope>
</reference>
<accession>A0A090MX37</accession>
<evidence type="ECO:0000313" key="2">
    <source>
        <dbReference type="Proteomes" id="UP000035682"/>
    </source>
</evidence>
<reference evidence="1 2" key="1">
    <citation type="submission" date="2014-09" db="EMBL/GenBank/DDBJ databases">
        <authorList>
            <person name="Martin A.A."/>
        </authorList>
    </citation>
    <scope>NUCLEOTIDE SEQUENCE</scope>
    <source>
        <strain evidence="2">ED321</strain>
        <strain evidence="1">ED321 Heterogonic</strain>
    </source>
</reference>
<dbReference type="AlphaFoldDB" id="A0A090MX37"/>
<proteinExistence type="predicted"/>
<keyword evidence="2" id="KW-1185">Reference proteome</keyword>
<dbReference type="WormBase" id="SRAE_1000300700">
    <property type="protein sequence ID" value="SRP01441"/>
    <property type="gene ID" value="WBGene00259624"/>
</dbReference>
<gene>
    <name evidence="1 3 4" type="ORF">SRAE_1000300700</name>
</gene>
<dbReference type="RefSeq" id="XP_024503955.1">
    <property type="nucleotide sequence ID" value="XM_024650149.1"/>
</dbReference>
<evidence type="ECO:0000313" key="1">
    <source>
        <dbReference type="EMBL" id="CEF64754.1"/>
    </source>
</evidence>
<dbReference type="WBParaSite" id="SRAE_1000300700.1">
    <property type="protein sequence ID" value="SRAE_1000300700.1"/>
    <property type="gene ID" value="WBGene00259624"/>
</dbReference>
<name>A0A090MX37_STRRB</name>
<dbReference type="GeneID" id="36377119"/>
<dbReference type="CTD" id="36377119"/>
<sequence length="126" mass="14588">MKSIICIIILSYAFLLIYSGVIVEEYDYNDPFYLKFKTNTTIAQKAANFCLKYYNEKHKNETYTFVNLTFAMNETEGPDSLINLMFTGNNGTNPNINDDFQGIYENNKKKNETCDITKIPYRSQIG</sequence>
<evidence type="ECO:0000313" key="3">
    <source>
        <dbReference type="WBParaSite" id="SRAE_1000300700.1"/>
    </source>
</evidence>
<evidence type="ECO:0000313" key="4">
    <source>
        <dbReference type="WormBase" id="SRAE_1000300700"/>
    </source>
</evidence>